<dbReference type="RefSeq" id="YP_009508061.1">
    <property type="nucleotide sequence ID" value="NC_038839.1"/>
</dbReference>
<dbReference type="GO" id="GO:0003968">
    <property type="term" value="F:RNA-directed RNA polymerase activity"/>
    <property type="evidence" value="ECO:0007669"/>
    <property type="project" value="UniProtKB-KW"/>
</dbReference>
<dbReference type="KEGG" id="vg:37629310"/>
<keyword evidence="5" id="KW-0812">Transmembrane</keyword>
<keyword evidence="2" id="KW-0808">Transferase</keyword>
<feature type="transmembrane region" description="Helical" evidence="5">
    <location>
        <begin position="293"/>
        <end position="313"/>
    </location>
</feature>
<keyword evidence="1 7" id="KW-0696">RNA-directed RNA polymerase</keyword>
<evidence type="ECO:0000313" key="8">
    <source>
        <dbReference type="Proteomes" id="UP000242707"/>
    </source>
</evidence>
<organism evidence="7 8">
    <name type="scientific">Heterobasidion partitivirus 2</name>
    <dbReference type="NCBI Taxonomy" id="872291"/>
    <lineage>
        <taxon>Viruses</taxon>
        <taxon>Riboviria</taxon>
        <taxon>Orthornavirae</taxon>
        <taxon>Pisuviricota</taxon>
        <taxon>Duplopiviricetes</taxon>
        <taxon>Durnavirales</taxon>
        <taxon>Partitiviridae</taxon>
        <taxon>Betapartitivirus</taxon>
        <taxon>Betapartitivirus duoheterobasidion</taxon>
    </lineage>
</organism>
<evidence type="ECO:0000256" key="2">
    <source>
        <dbReference type="ARBA" id="ARBA00022679"/>
    </source>
</evidence>
<keyword evidence="5" id="KW-1133">Transmembrane helix</keyword>
<keyword evidence="8" id="KW-1185">Reference proteome</keyword>
<dbReference type="GeneID" id="37629310"/>
<dbReference type="EMBL" id="HM565953">
    <property type="protein sequence ID" value="ADL66905.1"/>
    <property type="molecule type" value="Genomic_RNA"/>
</dbReference>
<evidence type="ECO:0000313" key="7">
    <source>
        <dbReference type="EMBL" id="ADL66905.1"/>
    </source>
</evidence>
<dbReference type="GO" id="GO:0006351">
    <property type="term" value="P:DNA-templated transcription"/>
    <property type="evidence" value="ECO:0007669"/>
    <property type="project" value="InterPro"/>
</dbReference>
<dbReference type="OrthoDB" id="5550at10239"/>
<sequence length="722" mass="84879">MSTNPPEVLLPLPEVDPNANNVRYAKLLDQYRANPSNSNQKLLLEYAEQHGFNYFIPTDVPLPDDRKSAPGILSLDGFRFHTVAAFHRYQKMSRYGYNALGFIFKLILTLFNPFLWILTDYCRPSGSADAVFENFNQEVSPVEHVNPSRLAQIMPLIHHFFAIKPFCPIAFPDLRFYKWSLVTSADYHAHHSKDQQDESAHYWKHLKDSDLLQDRFDYSDRPRSKGYFFNTVLLSTRTIVHNIKYHCLPFQRHKRDTDSSVLQKLSFWFMKYPTVMYVRSQISKLSKLKVRPVYNAPFLFILIEAMLTLALMAQCRLPDSCLMWGFETVRGGMQELNRISYNYDTFIMIDWSRYDQLLPFAIIYHFWCTFLPQLIRVDLGYMPTEQYTATQHKHAFTEKHNDQKESNPEYATFASRLKTHAPHIVMFSFIIFNLLAFIWLWYVKMVFVTPDGFGYVRLLAGVPSGIFMTQICDSFCNAFLLIDAMLEFGFTPDDIKLIRMFIQGDDNVIFYLGDFTRIFAFYEWLPEYCQQRWHMTISVDKSSITRLRNKIEVLGYTNLNGMPHRDCAKLIATLAYPERYVQDKTKYIVFMSRAIGIAYANAGHDRQVHDLCQRAYLQARKDSGLSYDELKNIKIEYQKLGFYEIFSVNIEELREHLIQDVSEFPNFHDIRDNLRHWHGPHTVYPMWPRHFDDDLSSIKSPHSLTTLYDVMQSGGLTFDYNF</sequence>
<keyword evidence="3" id="KW-0548">Nucleotidyltransferase</keyword>
<name>E1AB81_9VIRU</name>
<feature type="transmembrane region" description="Helical" evidence="5">
    <location>
        <begin position="424"/>
        <end position="442"/>
    </location>
</feature>
<dbReference type="Pfam" id="PF00680">
    <property type="entry name" value="RdRP_1"/>
    <property type="match status" value="1"/>
</dbReference>
<dbReference type="InterPro" id="IPR001205">
    <property type="entry name" value="RNA-dir_pol_C"/>
</dbReference>
<reference evidence="7 8" key="1">
    <citation type="journal article" date="2011" name="Arch. Virol.">
        <title>Description of a new putative virus infecting the conifer pathogenic fungus Heterobasidion parviporum with resemblance to Heterobasidion annosum P-type partitivirus.</title>
        <authorList>
            <person name="Vainio E.J."/>
            <person name="Kerio S."/>
            <person name="Hantula J."/>
        </authorList>
    </citation>
    <scope>NUCLEOTIDE SEQUENCE [LARGE SCALE GENOMIC DNA]</scope>
    <source>
        <strain evidence="7">HetRV2-pa1</strain>
    </source>
</reference>
<dbReference type="SUPFAM" id="SSF56672">
    <property type="entry name" value="DNA/RNA polymerases"/>
    <property type="match status" value="1"/>
</dbReference>
<dbReference type="InterPro" id="IPR043502">
    <property type="entry name" value="DNA/RNA_pol_sf"/>
</dbReference>
<protein>
    <submittedName>
        <fullName evidence="7">Putative RNA-dependent RNA polymerase</fullName>
    </submittedName>
</protein>
<accession>E1AB81</accession>
<proteinExistence type="predicted"/>
<evidence type="ECO:0000256" key="3">
    <source>
        <dbReference type="ARBA" id="ARBA00022695"/>
    </source>
</evidence>
<evidence type="ECO:0000256" key="5">
    <source>
        <dbReference type="SAM" id="Phobius"/>
    </source>
</evidence>
<evidence type="ECO:0000256" key="1">
    <source>
        <dbReference type="ARBA" id="ARBA00022484"/>
    </source>
</evidence>
<dbReference type="GO" id="GO:0003723">
    <property type="term" value="F:RNA binding"/>
    <property type="evidence" value="ECO:0007669"/>
    <property type="project" value="InterPro"/>
</dbReference>
<dbReference type="Proteomes" id="UP000242707">
    <property type="component" value="Genome"/>
</dbReference>
<evidence type="ECO:0000259" key="6">
    <source>
        <dbReference type="Pfam" id="PF00680"/>
    </source>
</evidence>
<keyword evidence="4" id="KW-0693">Viral RNA replication</keyword>
<feature type="domain" description="RNA-directed RNA polymerase C-terminal" evidence="6">
    <location>
        <begin position="460"/>
        <end position="582"/>
    </location>
</feature>
<evidence type="ECO:0000256" key="4">
    <source>
        <dbReference type="ARBA" id="ARBA00022953"/>
    </source>
</evidence>
<feature type="transmembrane region" description="Helical" evidence="5">
    <location>
        <begin position="95"/>
        <end position="118"/>
    </location>
</feature>
<keyword evidence="5" id="KW-0472">Membrane</keyword>